<dbReference type="InterPro" id="IPR043917">
    <property type="entry name" value="DUF5753"/>
</dbReference>
<keyword evidence="3" id="KW-1185">Reference proteome</keyword>
<dbReference type="Pfam" id="PF13560">
    <property type="entry name" value="HTH_31"/>
    <property type="match status" value="1"/>
</dbReference>
<reference evidence="2 3" key="1">
    <citation type="submission" date="2020-08" db="EMBL/GenBank/DDBJ databases">
        <title>Genome Sequencing of Nocardia wallacei strain FMUON74 and assembly.</title>
        <authorList>
            <person name="Toyokawa M."/>
            <person name="Uesaka K."/>
        </authorList>
    </citation>
    <scope>NUCLEOTIDE SEQUENCE [LARGE SCALE GENOMIC DNA]</scope>
    <source>
        <strain evidence="2 3">FMUON74</strain>
    </source>
</reference>
<feature type="domain" description="HTH cro/C1-type" evidence="1">
    <location>
        <begin position="22"/>
        <end position="80"/>
    </location>
</feature>
<evidence type="ECO:0000259" key="1">
    <source>
        <dbReference type="PROSITE" id="PS50943"/>
    </source>
</evidence>
<gene>
    <name evidence="2" type="ORF">NWFMUON74_02510</name>
</gene>
<proteinExistence type="predicted"/>
<dbReference type="SMART" id="SM00530">
    <property type="entry name" value="HTH_XRE"/>
    <property type="match status" value="1"/>
</dbReference>
<dbReference type="InterPro" id="IPR010982">
    <property type="entry name" value="Lambda_DNA-bd_dom_sf"/>
</dbReference>
<organism evidence="2 3">
    <name type="scientific">Nocardia wallacei</name>
    <dbReference type="NCBI Taxonomy" id="480035"/>
    <lineage>
        <taxon>Bacteria</taxon>
        <taxon>Bacillati</taxon>
        <taxon>Actinomycetota</taxon>
        <taxon>Actinomycetes</taxon>
        <taxon>Mycobacteriales</taxon>
        <taxon>Nocardiaceae</taxon>
        <taxon>Nocardia</taxon>
    </lineage>
</organism>
<dbReference type="AlphaFoldDB" id="A0A7G1KEE7"/>
<dbReference type="PROSITE" id="PS50943">
    <property type="entry name" value="HTH_CROC1"/>
    <property type="match status" value="1"/>
</dbReference>
<dbReference type="Gene3D" id="1.10.260.40">
    <property type="entry name" value="lambda repressor-like DNA-binding domains"/>
    <property type="match status" value="1"/>
</dbReference>
<evidence type="ECO:0000313" key="3">
    <source>
        <dbReference type="Proteomes" id="UP000516173"/>
    </source>
</evidence>
<dbReference type="GeneID" id="80344881"/>
<sequence>MTENSSTASGSTVPRRQLGRYLRDLRQQAGMTIAEVARLIRRGASSVQRLETGSNERIRLDDVEAICRVIGADETTTEALIGLAQQGNTKSWYHQYGDLIPASFDVYMGLESAAASMTSYLELVPGILQTPEYARALYRAGHPDESDNEIARRVELRIRRQILIKRKTSPVRINAILDETILRRRIGDRRIMSAQLRHLADLSTRENITIRILPHSAGVPLGELTGPFIILDSATEDDGVPLEPSVVYVESYRGALYYEEEVDVRAYRAAHEALGRVALTAQASRDLLRKTAREYARER</sequence>
<evidence type="ECO:0000313" key="2">
    <source>
        <dbReference type="EMBL" id="BCK52479.1"/>
    </source>
</evidence>
<dbReference type="EMBL" id="AP023396">
    <property type="protein sequence ID" value="BCK52479.1"/>
    <property type="molecule type" value="Genomic_DNA"/>
</dbReference>
<dbReference type="KEGG" id="nwl:NWFMUON74_02510"/>
<dbReference type="Pfam" id="PF19054">
    <property type="entry name" value="DUF5753"/>
    <property type="match status" value="1"/>
</dbReference>
<dbReference type="GO" id="GO:0003677">
    <property type="term" value="F:DNA binding"/>
    <property type="evidence" value="ECO:0007669"/>
    <property type="project" value="InterPro"/>
</dbReference>
<dbReference type="InterPro" id="IPR001387">
    <property type="entry name" value="Cro/C1-type_HTH"/>
</dbReference>
<protein>
    <submittedName>
        <fullName evidence="2">Transcriptional regulator</fullName>
    </submittedName>
</protein>
<accession>A0A7G1KEE7</accession>
<dbReference type="SUPFAM" id="SSF47413">
    <property type="entry name" value="lambda repressor-like DNA-binding domains"/>
    <property type="match status" value="1"/>
</dbReference>
<name>A0A7G1KEE7_9NOCA</name>
<dbReference type="RefSeq" id="WP_187686192.1">
    <property type="nucleotide sequence ID" value="NZ_AP023396.1"/>
</dbReference>
<dbReference type="CDD" id="cd00093">
    <property type="entry name" value="HTH_XRE"/>
    <property type="match status" value="1"/>
</dbReference>
<dbReference type="Proteomes" id="UP000516173">
    <property type="component" value="Chromosome"/>
</dbReference>